<dbReference type="EMBL" id="CAJVPI010000426">
    <property type="protein sequence ID" value="CAG8533568.1"/>
    <property type="molecule type" value="Genomic_DNA"/>
</dbReference>
<keyword evidence="3" id="KW-1185">Reference proteome</keyword>
<comment type="caution">
    <text evidence="2">The sequence shown here is derived from an EMBL/GenBank/DDBJ whole genome shotgun (WGS) entry which is preliminary data.</text>
</comment>
<proteinExistence type="predicted"/>
<protein>
    <submittedName>
        <fullName evidence="2">10000_t:CDS:1</fullName>
    </submittedName>
</protein>
<name>A0A9N9AKC7_9GLOM</name>
<organism evidence="2 3">
    <name type="scientific">Paraglomus brasilianum</name>
    <dbReference type="NCBI Taxonomy" id="144538"/>
    <lineage>
        <taxon>Eukaryota</taxon>
        <taxon>Fungi</taxon>
        <taxon>Fungi incertae sedis</taxon>
        <taxon>Mucoromycota</taxon>
        <taxon>Glomeromycotina</taxon>
        <taxon>Glomeromycetes</taxon>
        <taxon>Paraglomerales</taxon>
        <taxon>Paraglomeraceae</taxon>
        <taxon>Paraglomus</taxon>
    </lineage>
</organism>
<gene>
    <name evidence="2" type="ORF">PBRASI_LOCUS4231</name>
</gene>
<dbReference type="AlphaFoldDB" id="A0A9N9AKC7"/>
<feature type="region of interest" description="Disordered" evidence="1">
    <location>
        <begin position="1"/>
        <end position="23"/>
    </location>
</feature>
<sequence>MSQQPFQTWQSQHQQQHHQQEYVDGSNQSLLYQSQNELQAGQLPLSSFNLSQLPNTDVGGLPTYSISQLTNQQQVDDSNMVVYEQLVTGSIQQQNNTLSARQNLLTHRQQRQQQWLSQYPYSRQREVRTPNEYQLDRQNSVQDMFEVFPTEQSGYVQQVYPPTGNPSMSQSQGNIHQVSQLQNNFSQLGNGFPNQPSQMETDERSLQSQERNLKLTQIKKSRPSTFQVQFLYVNSVILNN</sequence>
<dbReference type="Proteomes" id="UP000789739">
    <property type="component" value="Unassembled WGS sequence"/>
</dbReference>
<accession>A0A9N9AKC7</accession>
<reference evidence="2" key="1">
    <citation type="submission" date="2021-06" db="EMBL/GenBank/DDBJ databases">
        <authorList>
            <person name="Kallberg Y."/>
            <person name="Tangrot J."/>
            <person name="Rosling A."/>
        </authorList>
    </citation>
    <scope>NUCLEOTIDE SEQUENCE</scope>
    <source>
        <strain evidence="2">BR232B</strain>
    </source>
</reference>
<evidence type="ECO:0000313" key="3">
    <source>
        <dbReference type="Proteomes" id="UP000789739"/>
    </source>
</evidence>
<evidence type="ECO:0000313" key="2">
    <source>
        <dbReference type="EMBL" id="CAG8533568.1"/>
    </source>
</evidence>
<feature type="compositionally biased region" description="Low complexity" evidence="1">
    <location>
        <begin position="1"/>
        <end position="14"/>
    </location>
</feature>
<evidence type="ECO:0000256" key="1">
    <source>
        <dbReference type="SAM" id="MobiDB-lite"/>
    </source>
</evidence>